<comment type="subcellular location">
    <subcellularLocation>
        <location evidence="1">Membrane</location>
    </subcellularLocation>
</comment>
<dbReference type="AlphaFoldDB" id="A0A1G9FAW6"/>
<protein>
    <submittedName>
        <fullName evidence="10">Succinate dehydrogenase / fumarate reductase cytochrome b subunit</fullName>
    </submittedName>
</protein>
<reference evidence="11" key="1">
    <citation type="submission" date="2016-10" db="EMBL/GenBank/DDBJ databases">
        <authorList>
            <person name="Varghese N."/>
            <person name="Submissions S."/>
        </authorList>
    </citation>
    <scope>NUCLEOTIDE SEQUENCE [LARGE SCALE GENOMIC DNA]</scope>
    <source>
        <strain evidence="11">CGMCC 4.3147</strain>
    </source>
</reference>
<sequence>MSTELQSRTAAPSAKRPPKPVGPWRSNIGLKIAMAVSGVLMVLFIIAHMAGNLHVFEGREEMNAYAAGLRSFGEPLLPHESLLWVLRIGLVASIAVHLWTGIVLSVRSHHARPVKYAHRQQAKGESPNAYLTMRLGGIVIILFVVWHLLDLTWRTVNPVKDVHDAYGAVVATFDPSRWPVTVFYLLALVALGFHLRHGVWSAVQTIAGPGTKWRKRTQATALAVAVVIVVGFAIVPLSVTFGLVE</sequence>
<evidence type="ECO:0000313" key="11">
    <source>
        <dbReference type="Proteomes" id="UP000198662"/>
    </source>
</evidence>
<dbReference type="GO" id="GO:0046872">
    <property type="term" value="F:metal ion binding"/>
    <property type="evidence" value="ECO:0007669"/>
    <property type="project" value="UniProtKB-KW"/>
</dbReference>
<dbReference type="EMBL" id="FNGF01000002">
    <property type="protein sequence ID" value="SDK85491.1"/>
    <property type="molecule type" value="Genomic_DNA"/>
</dbReference>
<dbReference type="STRING" id="380244.SAMN05216298_1678"/>
<gene>
    <name evidence="10" type="ORF">SAMN05216298_1678</name>
</gene>
<evidence type="ECO:0000256" key="1">
    <source>
        <dbReference type="ARBA" id="ARBA00004370"/>
    </source>
</evidence>
<feature type="transmembrane region" description="Helical" evidence="9">
    <location>
        <begin position="127"/>
        <end position="149"/>
    </location>
</feature>
<dbReference type="InterPro" id="IPR034804">
    <property type="entry name" value="SQR/QFR_C/D"/>
</dbReference>
<dbReference type="NCBIfam" id="TIGR02046">
    <property type="entry name" value="sdhC_b558_fam"/>
    <property type="match status" value="1"/>
</dbReference>
<proteinExistence type="predicted"/>
<dbReference type="Pfam" id="PF01127">
    <property type="entry name" value="Sdh_cyt"/>
    <property type="match status" value="1"/>
</dbReference>
<keyword evidence="6" id="KW-0408">Iron</keyword>
<dbReference type="InterPro" id="IPR000701">
    <property type="entry name" value="SuccDH_FuR_B_TM-su"/>
</dbReference>
<evidence type="ECO:0000256" key="3">
    <source>
        <dbReference type="ARBA" id="ARBA00022692"/>
    </source>
</evidence>
<evidence type="ECO:0000256" key="4">
    <source>
        <dbReference type="ARBA" id="ARBA00022723"/>
    </source>
</evidence>
<keyword evidence="2" id="KW-0349">Heme</keyword>
<dbReference type="CDD" id="cd03498">
    <property type="entry name" value="SQR_TypeB_2_TM"/>
    <property type="match status" value="1"/>
</dbReference>
<organism evidence="10 11">
    <name type="scientific">Glycomyces sambucus</name>
    <dbReference type="NCBI Taxonomy" id="380244"/>
    <lineage>
        <taxon>Bacteria</taxon>
        <taxon>Bacillati</taxon>
        <taxon>Actinomycetota</taxon>
        <taxon>Actinomycetes</taxon>
        <taxon>Glycomycetales</taxon>
        <taxon>Glycomycetaceae</taxon>
        <taxon>Glycomyces</taxon>
    </lineage>
</organism>
<keyword evidence="7 9" id="KW-0472">Membrane</keyword>
<dbReference type="Proteomes" id="UP000198662">
    <property type="component" value="Unassembled WGS sequence"/>
</dbReference>
<dbReference type="Gene3D" id="1.20.1300.10">
    <property type="entry name" value="Fumarate reductase/succinate dehydrogenase, transmembrane subunit"/>
    <property type="match status" value="1"/>
</dbReference>
<keyword evidence="11" id="KW-1185">Reference proteome</keyword>
<dbReference type="InterPro" id="IPR011138">
    <property type="entry name" value="Cytochrome_b-558"/>
</dbReference>
<evidence type="ECO:0000313" key="10">
    <source>
        <dbReference type="EMBL" id="SDK85491.1"/>
    </source>
</evidence>
<feature type="transmembrane region" description="Helical" evidence="9">
    <location>
        <begin position="182"/>
        <end position="200"/>
    </location>
</feature>
<evidence type="ECO:0000256" key="6">
    <source>
        <dbReference type="ARBA" id="ARBA00023004"/>
    </source>
</evidence>
<feature type="transmembrane region" description="Helical" evidence="9">
    <location>
        <begin position="84"/>
        <end position="106"/>
    </location>
</feature>
<evidence type="ECO:0000256" key="2">
    <source>
        <dbReference type="ARBA" id="ARBA00022617"/>
    </source>
</evidence>
<dbReference type="GO" id="GO:0016020">
    <property type="term" value="C:membrane"/>
    <property type="evidence" value="ECO:0007669"/>
    <property type="project" value="UniProtKB-SubCell"/>
</dbReference>
<feature type="compositionally biased region" description="Polar residues" evidence="8">
    <location>
        <begin position="1"/>
        <end position="10"/>
    </location>
</feature>
<name>A0A1G9FAW6_9ACTN</name>
<keyword evidence="4" id="KW-0479">Metal-binding</keyword>
<evidence type="ECO:0000256" key="8">
    <source>
        <dbReference type="SAM" id="MobiDB-lite"/>
    </source>
</evidence>
<evidence type="ECO:0000256" key="5">
    <source>
        <dbReference type="ARBA" id="ARBA00022989"/>
    </source>
</evidence>
<keyword evidence="5 9" id="KW-1133">Transmembrane helix</keyword>
<feature type="transmembrane region" description="Helical" evidence="9">
    <location>
        <begin position="221"/>
        <end position="244"/>
    </location>
</feature>
<feature type="transmembrane region" description="Helical" evidence="9">
    <location>
        <begin position="28"/>
        <end position="50"/>
    </location>
</feature>
<evidence type="ECO:0000256" key="7">
    <source>
        <dbReference type="ARBA" id="ARBA00023136"/>
    </source>
</evidence>
<evidence type="ECO:0000256" key="9">
    <source>
        <dbReference type="SAM" id="Phobius"/>
    </source>
</evidence>
<dbReference type="SUPFAM" id="SSF81343">
    <property type="entry name" value="Fumarate reductase respiratory complex transmembrane subunits"/>
    <property type="match status" value="1"/>
</dbReference>
<feature type="region of interest" description="Disordered" evidence="8">
    <location>
        <begin position="1"/>
        <end position="22"/>
    </location>
</feature>
<keyword evidence="3 9" id="KW-0812">Transmembrane</keyword>
<accession>A0A1G9FAW6</accession>
<dbReference type="RefSeq" id="WP_218126327.1">
    <property type="nucleotide sequence ID" value="NZ_FNGF01000002.1"/>
</dbReference>